<evidence type="ECO:0000256" key="5">
    <source>
        <dbReference type="ARBA" id="ARBA00022917"/>
    </source>
</evidence>
<reference evidence="14" key="2">
    <citation type="submission" date="2021-04" db="EMBL/GenBank/DDBJ databases">
        <authorList>
            <person name="Gilroy R."/>
        </authorList>
    </citation>
    <scope>NUCLEOTIDE SEQUENCE</scope>
    <source>
        <strain evidence="14">Gambia15-2214</strain>
    </source>
</reference>
<dbReference type="InterPro" id="IPR019499">
    <property type="entry name" value="Val-tRNA_synth_tRNA-bd"/>
</dbReference>
<evidence type="ECO:0000259" key="12">
    <source>
        <dbReference type="Pfam" id="PF08264"/>
    </source>
</evidence>
<dbReference type="FunFam" id="3.90.740.10:FF:000010">
    <property type="entry name" value="Valine--tRNA ligase"/>
    <property type="match status" value="1"/>
</dbReference>
<comment type="caution">
    <text evidence="14">The sequence shown here is derived from an EMBL/GenBank/DDBJ whole genome shotgun (WGS) entry which is preliminary data.</text>
</comment>
<dbReference type="InterPro" id="IPR009080">
    <property type="entry name" value="tRNAsynth_Ia_anticodon-bd"/>
</dbReference>
<keyword evidence="7 9" id="KW-0030">Aminoacyl-tRNA synthetase</keyword>
<dbReference type="SUPFAM" id="SSF47323">
    <property type="entry name" value="Anticodon-binding domain of a subclass of class I aminoacyl-tRNA synthetases"/>
    <property type="match status" value="1"/>
</dbReference>
<proteinExistence type="inferred from homology"/>
<dbReference type="InterPro" id="IPR002300">
    <property type="entry name" value="aa-tRNA-synth_Ia"/>
</dbReference>
<dbReference type="InterPro" id="IPR037118">
    <property type="entry name" value="Val-tRNA_synth_C_sf"/>
</dbReference>
<dbReference type="Gene3D" id="3.90.740.10">
    <property type="entry name" value="Valyl/Leucyl/Isoleucyl-tRNA synthetase, editing domain"/>
    <property type="match status" value="1"/>
</dbReference>
<evidence type="ECO:0000256" key="3">
    <source>
        <dbReference type="ARBA" id="ARBA00022741"/>
    </source>
</evidence>
<gene>
    <name evidence="9" type="primary">valS</name>
    <name evidence="14" type="ORF">IAA16_08030</name>
</gene>
<dbReference type="Proteomes" id="UP000823914">
    <property type="component" value="Unassembled WGS sequence"/>
</dbReference>
<dbReference type="CDD" id="cd00817">
    <property type="entry name" value="ValRS_core"/>
    <property type="match status" value="1"/>
</dbReference>
<comment type="domain">
    <text evidence="9">The C-terminal coiled-coil domain is crucial for aminoacylation activity.</text>
</comment>
<dbReference type="SUPFAM" id="SSF52374">
    <property type="entry name" value="Nucleotidylyl transferase"/>
    <property type="match status" value="1"/>
</dbReference>
<evidence type="ECO:0000313" key="15">
    <source>
        <dbReference type="Proteomes" id="UP000823914"/>
    </source>
</evidence>
<dbReference type="FunFam" id="3.40.50.620:FF:000098">
    <property type="entry name" value="Valine--tRNA ligase"/>
    <property type="match status" value="1"/>
</dbReference>
<protein>
    <recommendedName>
        <fullName evidence="9">Valine--tRNA ligase</fullName>
        <ecNumber evidence="9">6.1.1.9</ecNumber>
    </recommendedName>
    <alternativeName>
        <fullName evidence="9">Valyl-tRNA synthetase</fullName>
        <shortName evidence="9">ValRS</shortName>
    </alternativeName>
</protein>
<dbReference type="GO" id="GO:0005524">
    <property type="term" value="F:ATP binding"/>
    <property type="evidence" value="ECO:0007669"/>
    <property type="project" value="UniProtKB-UniRule"/>
</dbReference>
<name>A0A9E2L454_9SPIR</name>
<reference evidence="14" key="1">
    <citation type="journal article" date="2021" name="PeerJ">
        <title>Extensive microbial diversity within the chicken gut microbiome revealed by metagenomics and culture.</title>
        <authorList>
            <person name="Gilroy R."/>
            <person name="Ravi A."/>
            <person name="Getino M."/>
            <person name="Pursley I."/>
            <person name="Horton D.L."/>
            <person name="Alikhan N.F."/>
            <person name="Baker D."/>
            <person name="Gharbi K."/>
            <person name="Hall N."/>
            <person name="Watson M."/>
            <person name="Adriaenssens E.M."/>
            <person name="Foster-Nyarko E."/>
            <person name="Jarju S."/>
            <person name="Secka A."/>
            <person name="Antonio M."/>
            <person name="Oren A."/>
            <person name="Chaudhuri R.R."/>
            <person name="La Ragione R."/>
            <person name="Hildebrand F."/>
            <person name="Pallen M.J."/>
        </authorList>
    </citation>
    <scope>NUCLEOTIDE SEQUENCE</scope>
    <source>
        <strain evidence="14">Gambia15-2214</strain>
    </source>
</reference>
<comment type="catalytic activity">
    <reaction evidence="8 9">
        <text>tRNA(Val) + L-valine + ATP = L-valyl-tRNA(Val) + AMP + diphosphate</text>
        <dbReference type="Rhea" id="RHEA:10704"/>
        <dbReference type="Rhea" id="RHEA-COMP:9672"/>
        <dbReference type="Rhea" id="RHEA-COMP:9708"/>
        <dbReference type="ChEBI" id="CHEBI:30616"/>
        <dbReference type="ChEBI" id="CHEBI:33019"/>
        <dbReference type="ChEBI" id="CHEBI:57762"/>
        <dbReference type="ChEBI" id="CHEBI:78442"/>
        <dbReference type="ChEBI" id="CHEBI:78537"/>
        <dbReference type="ChEBI" id="CHEBI:456215"/>
        <dbReference type="EC" id="6.1.1.9"/>
    </reaction>
</comment>
<comment type="domain">
    <text evidence="9">ValRS has two distinct active sites: one for aminoacylation and one for editing. The misactivated threonine is translocated from the active site to the editing site.</text>
</comment>
<dbReference type="InterPro" id="IPR009008">
    <property type="entry name" value="Val/Leu/Ile-tRNA-synth_edit"/>
</dbReference>
<feature type="binding site" evidence="9">
    <location>
        <position position="584"/>
    </location>
    <ligand>
        <name>ATP</name>
        <dbReference type="ChEBI" id="CHEBI:30616"/>
    </ligand>
</feature>
<evidence type="ECO:0000256" key="6">
    <source>
        <dbReference type="ARBA" id="ARBA00023054"/>
    </source>
</evidence>
<dbReference type="GO" id="GO:0005829">
    <property type="term" value="C:cytosol"/>
    <property type="evidence" value="ECO:0007669"/>
    <property type="project" value="TreeGrafter"/>
</dbReference>
<dbReference type="PANTHER" id="PTHR11946">
    <property type="entry name" value="VALYL-TRNA SYNTHETASES"/>
    <property type="match status" value="1"/>
</dbReference>
<dbReference type="EMBL" id="JAHLFV010000188">
    <property type="protein sequence ID" value="MBU3850497.1"/>
    <property type="molecule type" value="Genomic_DNA"/>
</dbReference>
<keyword evidence="1 9" id="KW-0963">Cytoplasm</keyword>
<keyword evidence="4 9" id="KW-0067">ATP-binding</keyword>
<dbReference type="AlphaFoldDB" id="A0A9E2L454"/>
<dbReference type="Gene3D" id="3.40.50.620">
    <property type="entry name" value="HUPs"/>
    <property type="match status" value="2"/>
</dbReference>
<keyword evidence="3 9" id="KW-0547">Nucleotide-binding</keyword>
<evidence type="ECO:0000256" key="8">
    <source>
        <dbReference type="ARBA" id="ARBA00047552"/>
    </source>
</evidence>
<dbReference type="GO" id="GO:0004832">
    <property type="term" value="F:valine-tRNA ligase activity"/>
    <property type="evidence" value="ECO:0007669"/>
    <property type="project" value="UniProtKB-UniRule"/>
</dbReference>
<dbReference type="Gene3D" id="1.10.730.10">
    <property type="entry name" value="Isoleucyl-tRNA Synthetase, Domain 1"/>
    <property type="match status" value="1"/>
</dbReference>
<dbReference type="GO" id="GO:0002161">
    <property type="term" value="F:aminoacyl-tRNA deacylase activity"/>
    <property type="evidence" value="ECO:0007669"/>
    <property type="project" value="InterPro"/>
</dbReference>
<organism evidence="14 15">
    <name type="scientific">Candidatus Treponema excrementipullorum</name>
    <dbReference type="NCBI Taxonomy" id="2838768"/>
    <lineage>
        <taxon>Bacteria</taxon>
        <taxon>Pseudomonadati</taxon>
        <taxon>Spirochaetota</taxon>
        <taxon>Spirochaetia</taxon>
        <taxon>Spirochaetales</taxon>
        <taxon>Treponemataceae</taxon>
        <taxon>Treponema</taxon>
    </lineage>
</organism>
<evidence type="ECO:0000259" key="11">
    <source>
        <dbReference type="Pfam" id="PF00133"/>
    </source>
</evidence>
<evidence type="ECO:0000256" key="10">
    <source>
        <dbReference type="SAM" id="MobiDB-lite"/>
    </source>
</evidence>
<comment type="function">
    <text evidence="9">Catalyzes the attachment of valine to tRNA(Val). As ValRS can inadvertently accommodate and process structurally similar amino acids such as threonine, to avoid such errors, it has a 'posttransfer' editing activity that hydrolyzes mischarged Thr-tRNA(Val) in a tRNA-dependent manner.</text>
</comment>
<dbReference type="Gene3D" id="1.10.287.380">
    <property type="entry name" value="Valyl-tRNA synthetase, C-terminal domain"/>
    <property type="match status" value="1"/>
</dbReference>
<feature type="short sequence motif" description="'KMSKS' region" evidence="9">
    <location>
        <begin position="581"/>
        <end position="585"/>
    </location>
</feature>
<accession>A0A9E2L454</accession>
<dbReference type="Gene3D" id="2.170.220.10">
    <property type="match status" value="1"/>
</dbReference>
<keyword evidence="5 9" id="KW-0648">Protein biosynthesis</keyword>
<dbReference type="SUPFAM" id="SSF50677">
    <property type="entry name" value="ValRS/IleRS/LeuRS editing domain"/>
    <property type="match status" value="1"/>
</dbReference>
<dbReference type="EC" id="6.1.1.9" evidence="9"/>
<dbReference type="InterPro" id="IPR010978">
    <property type="entry name" value="tRNA-bd_arm"/>
</dbReference>
<dbReference type="InterPro" id="IPR002303">
    <property type="entry name" value="Valyl-tRNA_ligase"/>
</dbReference>
<evidence type="ECO:0000259" key="13">
    <source>
        <dbReference type="Pfam" id="PF10458"/>
    </source>
</evidence>
<evidence type="ECO:0000256" key="2">
    <source>
        <dbReference type="ARBA" id="ARBA00022598"/>
    </source>
</evidence>
<sequence>MHGIELEKAYNPQDFEDRIYKEWKEKGYFKPYSDKDSPVHESGDGSVHESGDGSVHGAGHGDCCSQKGCTEKHNTYTVVIPPPNVTGVLHMGHGLNNTLQDIVVRYHRMKGDNTLWIPGTDHAGIATQNVVERRLKAEGLSRRDLGREKFLERTWAVKKEHHEIITKQQNKLGNSVDWSRERFTMDEGLSKAVREVFVTLYERGLIYKGNYLVNWCPSCGTALADDEVEHTDTAGGMYHIYYEIADGQSIPDVTLEDGTVFTGGTKIEIATTRPETLLGDTAVAVHPEDPRYKALIGKRVILPLTGRTIPVVADTYVDRVFGTGVVKITPAHDPNDWEVAKRHNLEVINILNPDGTLNDACPEKYRNMSCKEARKAVIADLEDLGLFKEEEKITHSVGHCYRCNTVVEPYLSDQWFVKMKPLADKALKAWKDGEIVFYPRKWENTYSHWMENIRDWCISRQLWWGHRIPVWYCDKCGEMIVSRTDPESCPTCGCSAEHLKQDPDVLDTWFSSWLWPFSTLGWPENTEDLKRFYPTTALVTAYDIIFFWVSRMIMAGLEFTGKAPFKDIYIHGLVRDKQGRKMSKSLGNGLDPLEIIQEYGSDALKFTLGFMCAQGQDVLVDKESFKLGSRFANKIWNASRYILGNLEGRTLLPVCDRDLTELDLWIYGRLNNAAVSVRTALEGYRYNDAAQALYEYFWNDFCDWYVEATKISFRQGDEKEKDRAVSVLLNVLEESLRLLHPYLPFVTEEIYGKLPLKEITENRARAAASQGCCETAPLQIISPSEYCGMLVAAPYPVATPARENETVAKKFAVLQDVIRSVRALRAECGLSPDSKLHIALLITAGSAAEVCREKTDLIQLLAGVAAIDYTDAKPQRAIGAVGEGYEVFLLVDGSVNLEQLLTRFKKELNSEQAFADKVTAKLAGKFAQNAPAEVVAAEREKLAAARRRIEKLASYIESL</sequence>
<comment type="subcellular location">
    <subcellularLocation>
        <location evidence="9">Cytoplasm</location>
    </subcellularLocation>
</comment>
<dbReference type="HAMAP" id="MF_02004">
    <property type="entry name" value="Val_tRNA_synth_type1"/>
    <property type="match status" value="1"/>
</dbReference>
<dbReference type="InterPro" id="IPR033705">
    <property type="entry name" value="Anticodon_Ia_Val"/>
</dbReference>
<dbReference type="SUPFAM" id="SSF46589">
    <property type="entry name" value="tRNA-binding arm"/>
    <property type="match status" value="1"/>
</dbReference>
<feature type="domain" description="Valyl-tRNA synthetase tRNA-binding arm" evidence="13">
    <location>
        <begin position="897"/>
        <end position="955"/>
    </location>
</feature>
<keyword evidence="2 9" id="KW-0436">Ligase</keyword>
<feature type="domain" description="Methionyl/Valyl/Leucyl/Isoleucyl-tRNA synthetase anticodon-binding" evidence="12">
    <location>
        <begin position="663"/>
        <end position="839"/>
    </location>
</feature>
<feature type="region of interest" description="Disordered" evidence="10">
    <location>
        <begin position="30"/>
        <end position="61"/>
    </location>
</feature>
<dbReference type="Pfam" id="PF08264">
    <property type="entry name" value="Anticodon_1"/>
    <property type="match status" value="1"/>
</dbReference>
<dbReference type="GO" id="GO:0006438">
    <property type="term" value="P:valyl-tRNA aminoacylation"/>
    <property type="evidence" value="ECO:0007669"/>
    <property type="project" value="UniProtKB-UniRule"/>
</dbReference>
<dbReference type="CDD" id="cd07962">
    <property type="entry name" value="Anticodon_Ia_Val"/>
    <property type="match status" value="1"/>
</dbReference>
<feature type="domain" description="Aminoacyl-tRNA synthetase class Ia" evidence="11">
    <location>
        <begin position="68"/>
        <end position="618"/>
    </location>
</feature>
<dbReference type="InterPro" id="IPR014729">
    <property type="entry name" value="Rossmann-like_a/b/a_fold"/>
</dbReference>
<dbReference type="Pfam" id="PF00133">
    <property type="entry name" value="tRNA-synt_1"/>
    <property type="match status" value="1"/>
</dbReference>
<feature type="short sequence motif" description="'HIGH' region" evidence="9">
    <location>
        <begin position="83"/>
        <end position="93"/>
    </location>
</feature>
<dbReference type="NCBIfam" id="TIGR00422">
    <property type="entry name" value="valS"/>
    <property type="match status" value="1"/>
</dbReference>
<evidence type="ECO:0000256" key="9">
    <source>
        <dbReference type="HAMAP-Rule" id="MF_02004"/>
    </source>
</evidence>
<evidence type="ECO:0000313" key="14">
    <source>
        <dbReference type="EMBL" id="MBU3850497.1"/>
    </source>
</evidence>
<comment type="subunit">
    <text evidence="9">Monomer.</text>
</comment>
<dbReference type="InterPro" id="IPR001412">
    <property type="entry name" value="aa-tRNA-synth_I_CS"/>
</dbReference>
<dbReference type="PRINTS" id="PR00986">
    <property type="entry name" value="TRNASYNTHVAL"/>
</dbReference>
<evidence type="ECO:0000256" key="4">
    <source>
        <dbReference type="ARBA" id="ARBA00022840"/>
    </source>
</evidence>
<dbReference type="InterPro" id="IPR013155">
    <property type="entry name" value="M/V/L/I-tRNA-synth_anticd-bd"/>
</dbReference>
<keyword evidence="6 9" id="KW-0175">Coiled coil</keyword>
<evidence type="ECO:0000256" key="1">
    <source>
        <dbReference type="ARBA" id="ARBA00022490"/>
    </source>
</evidence>
<dbReference type="PANTHER" id="PTHR11946:SF93">
    <property type="entry name" value="VALINE--TRNA LIGASE, CHLOROPLASTIC_MITOCHONDRIAL 2"/>
    <property type="match status" value="1"/>
</dbReference>
<dbReference type="PROSITE" id="PS00178">
    <property type="entry name" value="AA_TRNA_LIGASE_I"/>
    <property type="match status" value="1"/>
</dbReference>
<feature type="compositionally biased region" description="Basic and acidic residues" evidence="10">
    <location>
        <begin position="30"/>
        <end position="51"/>
    </location>
</feature>
<dbReference type="NCBIfam" id="NF004349">
    <property type="entry name" value="PRK05729.1"/>
    <property type="match status" value="1"/>
</dbReference>
<evidence type="ECO:0000256" key="7">
    <source>
        <dbReference type="ARBA" id="ARBA00023146"/>
    </source>
</evidence>
<dbReference type="Pfam" id="PF10458">
    <property type="entry name" value="Val_tRNA-synt_C"/>
    <property type="match status" value="1"/>
</dbReference>
<comment type="similarity">
    <text evidence="9">Belongs to the class-I aminoacyl-tRNA synthetase family. ValS type 1 subfamily.</text>
</comment>